<organism evidence="1 2">
    <name type="scientific">Magnetococcus marinus (strain ATCC BAA-1437 / JCM 17883 / MC-1)</name>
    <dbReference type="NCBI Taxonomy" id="156889"/>
    <lineage>
        <taxon>Bacteria</taxon>
        <taxon>Pseudomonadati</taxon>
        <taxon>Pseudomonadota</taxon>
        <taxon>Magnetococcia</taxon>
        <taxon>Magnetococcales</taxon>
        <taxon>Magnetococcaceae</taxon>
        <taxon>Magnetococcus</taxon>
    </lineage>
</organism>
<accession>A0L4H6</accession>
<dbReference type="Proteomes" id="UP000002586">
    <property type="component" value="Chromosome"/>
</dbReference>
<reference evidence="2" key="1">
    <citation type="journal article" date="2009" name="Appl. Environ. Microbiol.">
        <title>Complete genome sequence of the chemolithoautotrophic marine magnetotactic coccus strain MC-1.</title>
        <authorList>
            <person name="Schubbe S."/>
            <person name="Williams T.J."/>
            <person name="Xie G."/>
            <person name="Kiss H.E."/>
            <person name="Brettin T.S."/>
            <person name="Martinez D."/>
            <person name="Ross C.A."/>
            <person name="Schuler D."/>
            <person name="Cox B.L."/>
            <person name="Nealson K.H."/>
            <person name="Bazylinski D.A."/>
        </authorList>
    </citation>
    <scope>NUCLEOTIDE SEQUENCE [LARGE SCALE GENOMIC DNA]</scope>
    <source>
        <strain evidence="2">ATCC BAA-1437 / JCM 17883 / MC-1</strain>
    </source>
</reference>
<dbReference type="eggNOG" id="COG4396">
    <property type="taxonomic scope" value="Bacteria"/>
</dbReference>
<proteinExistence type="predicted"/>
<evidence type="ECO:0000313" key="2">
    <source>
        <dbReference type="Proteomes" id="UP000002586"/>
    </source>
</evidence>
<sequence length="154" mass="17480">MQKTVASLDDANAALAQIANLLAQQSELASKRDQAVEQLQQRYQEPLAKIAEQLNQLQQQLTQFAQVTPELFIKKRTLSLPQGQIGKRRQSRIIPTASQTETEICDAIEAQGWHEALRLQRQLNRAALRSWSAQRLAQVGLQRCVNEQVWVEPK</sequence>
<evidence type="ECO:0000313" key="1">
    <source>
        <dbReference type="EMBL" id="ABK42869.1"/>
    </source>
</evidence>
<dbReference type="Gene3D" id="1.20.5.170">
    <property type="match status" value="1"/>
</dbReference>
<dbReference type="KEGG" id="mgm:Mmc1_0343"/>
<dbReference type="Pfam" id="PF07352">
    <property type="entry name" value="Phage_Mu_Gam"/>
    <property type="match status" value="1"/>
</dbReference>
<dbReference type="EMBL" id="CP000471">
    <property type="protein sequence ID" value="ABK42869.1"/>
    <property type="molecule type" value="Genomic_DNA"/>
</dbReference>
<dbReference type="AlphaFoldDB" id="A0L4H6"/>
<gene>
    <name evidence="1" type="ordered locus">Mmc1_0343</name>
</gene>
<dbReference type="HOGENOM" id="CLU_1702146_0_0_5"/>
<protein>
    <submittedName>
        <fullName evidence="1">Uncharacterized protein</fullName>
    </submittedName>
</protein>
<dbReference type="RefSeq" id="WP_011712039.1">
    <property type="nucleotide sequence ID" value="NC_008576.1"/>
</dbReference>
<reference evidence="1 2" key="2">
    <citation type="journal article" date="2012" name="Int. J. Syst. Evol. Microbiol.">
        <title>Magnetococcus marinus gen. nov., sp. nov., a marine, magnetotactic bacterium that represents a novel lineage (Magnetococcaceae fam. nov.; Magnetococcales ord. nov.) at the base of the Alphaproteobacteria.</title>
        <authorList>
            <person name="Bazylinski D.A."/>
            <person name="Williams T.J."/>
            <person name="Lefevre C.T."/>
            <person name="Berg R.J."/>
            <person name="Zhang C.L."/>
            <person name="Bowser S.S."/>
            <person name="Dean A.J."/>
            <person name="Beveridge T.J."/>
        </authorList>
    </citation>
    <scope>NUCLEOTIDE SEQUENCE [LARGE SCALE GENOMIC DNA]</scope>
    <source>
        <strain evidence="2">ATCC BAA-1437 / JCM 17883 / MC-1</strain>
    </source>
</reference>
<name>A0L4H6_MAGMM</name>
<dbReference type="GO" id="GO:0042262">
    <property type="term" value="P:DNA protection"/>
    <property type="evidence" value="ECO:0007669"/>
    <property type="project" value="InterPro"/>
</dbReference>
<dbReference type="InterPro" id="IPR009951">
    <property type="entry name" value="Host-nuc_inhib_Gam"/>
</dbReference>
<dbReference type="SUPFAM" id="SSF161266">
    <property type="entry name" value="Gam-like"/>
    <property type="match status" value="1"/>
</dbReference>
<keyword evidence="2" id="KW-1185">Reference proteome</keyword>
<dbReference type="GO" id="GO:0003690">
    <property type="term" value="F:double-stranded DNA binding"/>
    <property type="evidence" value="ECO:0007669"/>
    <property type="project" value="InterPro"/>
</dbReference>